<dbReference type="InterPro" id="IPR027785">
    <property type="entry name" value="UvrD-like_helicase_C"/>
</dbReference>
<dbReference type="RefSeq" id="WP_109950612.1">
    <property type="nucleotide sequence ID" value="NZ_CP029551.1"/>
</dbReference>
<dbReference type="Proteomes" id="UP000246058">
    <property type="component" value="Chromosome"/>
</dbReference>
<keyword evidence="2" id="KW-0067">ATP-binding</keyword>
<organism evidence="4 5">
    <name type="scientific">Methylobacterium radiodurans</name>
    <dbReference type="NCBI Taxonomy" id="2202828"/>
    <lineage>
        <taxon>Bacteria</taxon>
        <taxon>Pseudomonadati</taxon>
        <taxon>Pseudomonadota</taxon>
        <taxon>Alphaproteobacteria</taxon>
        <taxon>Hyphomicrobiales</taxon>
        <taxon>Methylobacteriaceae</taxon>
        <taxon>Methylobacterium</taxon>
    </lineage>
</organism>
<dbReference type="OrthoDB" id="1826980at2"/>
<evidence type="ECO:0000256" key="1">
    <source>
        <dbReference type="ARBA" id="ARBA00022741"/>
    </source>
</evidence>
<dbReference type="PANTHER" id="PTHR43788">
    <property type="entry name" value="DNA2/NAM7 HELICASE FAMILY MEMBER"/>
    <property type="match status" value="1"/>
</dbReference>
<dbReference type="Pfam" id="PF13604">
    <property type="entry name" value="AAA_30"/>
    <property type="match status" value="1"/>
</dbReference>
<sequence>MSGAAHEATLEGVVASVLSDLSGGVIFSLRLAKGDVVRVVVTGQGIELEVGGSWQVAGEWRSHAVYGWQLHATTAGCRRLPPKDALVVSWLCTLPGVGPVRARRLAERYGRDLGQALSGGALVEDIAEALDAKRPYLAARIAANITLNWQRLVGEYTATAWLDEQGIEDAGVARTIVSLMGADAPEILRGNPYVLASVLPWRMVDKVGRRILANRDPGTDADLAPERLVGAVDAAMRKIMAKGDTAAPKQAFVSAVIERLGCNPSSEMAEIIVAAAVRNRAVIDGGDVWRSPGCAMMEEEIAARFHRMVHGIEVRGSVLVPDPSILEMRLAARTVGGKSLHPEQREAVRKVLGSALSCLVGGGGTGKTSTCRSIVEIWEGLGGRVEMAALSGKAALRLTEGTGRARSGCRPALTIHRLLLGLRKRSGGATHWSTPGSRADTDAELPLLDERTLLILDEASMIGLGEMHQILEAMPEGCRLLLVGDPFQLPPVSFGVCFHRLVELERITATLTTIHRQSEASGIPRVAAAVRARSVPNLPRFSGAAAGVFLLSCGREQIDAAVLEAVDALDPTGTFADLLVVAALNVRGTGSVLSLNTRFHDAHVGRTQARSVKGWLDQWFAVGEPVVHLRNDYERGLRNGSMGRIVAIDEDDRSLTARFEGVDRDLLFKRERLVELSLGYAVTAHRAQGSQARRVVIPISDGDWIDPTWVYTALTRAEEQAVFVGRHDDLTAALGRIPAYERRICSLRIDLNRPPMSTAA</sequence>
<dbReference type="KEGG" id="meti:DK427_06915"/>
<name>A0A2U8VQ63_9HYPH</name>
<feature type="domain" description="UvrD-like helicase C-terminal" evidence="3">
    <location>
        <begin position="679"/>
        <end position="724"/>
    </location>
</feature>
<evidence type="ECO:0000313" key="4">
    <source>
        <dbReference type="EMBL" id="AWN35492.1"/>
    </source>
</evidence>
<proteinExistence type="predicted"/>
<dbReference type="InterPro" id="IPR027417">
    <property type="entry name" value="P-loop_NTPase"/>
</dbReference>
<dbReference type="EMBL" id="CP029551">
    <property type="protein sequence ID" value="AWN35492.1"/>
    <property type="molecule type" value="Genomic_DNA"/>
</dbReference>
<evidence type="ECO:0000256" key="2">
    <source>
        <dbReference type="ARBA" id="ARBA00022840"/>
    </source>
</evidence>
<dbReference type="Gene3D" id="2.30.30.940">
    <property type="match status" value="1"/>
</dbReference>
<dbReference type="Gene3D" id="3.40.50.300">
    <property type="entry name" value="P-loop containing nucleotide triphosphate hydrolases"/>
    <property type="match status" value="2"/>
</dbReference>
<dbReference type="CDD" id="cd17933">
    <property type="entry name" value="DEXSc_RecD-like"/>
    <property type="match status" value="1"/>
</dbReference>
<keyword evidence="1" id="KW-0547">Nucleotide-binding</keyword>
<protein>
    <recommendedName>
        <fullName evidence="3">UvrD-like helicase C-terminal domain-containing protein</fullName>
    </recommendedName>
</protein>
<accession>A0A2U8VQ63</accession>
<gene>
    <name evidence="4" type="ORF">DK427_06915</name>
</gene>
<evidence type="ECO:0000259" key="3">
    <source>
        <dbReference type="Pfam" id="PF13538"/>
    </source>
</evidence>
<dbReference type="GO" id="GO:0005524">
    <property type="term" value="F:ATP binding"/>
    <property type="evidence" value="ECO:0007669"/>
    <property type="project" value="UniProtKB-KW"/>
</dbReference>
<dbReference type="Pfam" id="PF13538">
    <property type="entry name" value="UvrD_C_2"/>
    <property type="match status" value="1"/>
</dbReference>
<keyword evidence="5" id="KW-1185">Reference proteome</keyword>
<dbReference type="GO" id="GO:0017116">
    <property type="term" value="F:single-stranded DNA helicase activity"/>
    <property type="evidence" value="ECO:0007669"/>
    <property type="project" value="TreeGrafter"/>
</dbReference>
<reference evidence="4 5" key="1">
    <citation type="submission" date="2018-05" db="EMBL/GenBank/DDBJ databases">
        <title>Complete Genome Sequence of Methylobacterium sp. 17Sr1-43.</title>
        <authorList>
            <person name="Srinivasan S."/>
        </authorList>
    </citation>
    <scope>NUCLEOTIDE SEQUENCE [LARGE SCALE GENOMIC DNA]</scope>
    <source>
        <strain evidence="4 5">17Sr1-43</strain>
    </source>
</reference>
<dbReference type="GO" id="GO:0009338">
    <property type="term" value="C:exodeoxyribonuclease V complex"/>
    <property type="evidence" value="ECO:0007669"/>
    <property type="project" value="TreeGrafter"/>
</dbReference>
<dbReference type="CDD" id="cd18809">
    <property type="entry name" value="SF1_C_RecD"/>
    <property type="match status" value="1"/>
</dbReference>
<dbReference type="PANTHER" id="PTHR43788:SF6">
    <property type="entry name" value="DNA HELICASE B"/>
    <property type="match status" value="1"/>
</dbReference>
<dbReference type="SUPFAM" id="SSF52540">
    <property type="entry name" value="P-loop containing nucleoside triphosphate hydrolases"/>
    <property type="match status" value="2"/>
</dbReference>
<evidence type="ECO:0000313" key="5">
    <source>
        <dbReference type="Proteomes" id="UP000246058"/>
    </source>
</evidence>
<dbReference type="GO" id="GO:0006310">
    <property type="term" value="P:DNA recombination"/>
    <property type="evidence" value="ECO:0007669"/>
    <property type="project" value="TreeGrafter"/>
</dbReference>
<dbReference type="AlphaFoldDB" id="A0A2U8VQ63"/>
<dbReference type="InterPro" id="IPR050534">
    <property type="entry name" value="Coronavir_polyprotein_1ab"/>
</dbReference>